<reference evidence="1 2" key="1">
    <citation type="submission" date="2016-10" db="EMBL/GenBank/DDBJ databases">
        <authorList>
            <person name="de Groot N.N."/>
        </authorList>
    </citation>
    <scope>NUCLEOTIDE SEQUENCE [LARGE SCALE GENOMIC DNA]</scope>
    <source>
        <strain evidence="1 2">DSM 21800</strain>
    </source>
</reference>
<dbReference type="OrthoDB" id="5672604at2"/>
<organism evidence="1 2">
    <name type="scientific">Microlunatus soli</name>
    <dbReference type="NCBI Taxonomy" id="630515"/>
    <lineage>
        <taxon>Bacteria</taxon>
        <taxon>Bacillati</taxon>
        <taxon>Actinomycetota</taxon>
        <taxon>Actinomycetes</taxon>
        <taxon>Propionibacteriales</taxon>
        <taxon>Propionibacteriaceae</taxon>
        <taxon>Microlunatus</taxon>
    </lineage>
</organism>
<dbReference type="AlphaFoldDB" id="A0A1H2AN21"/>
<name>A0A1H2AN21_9ACTN</name>
<dbReference type="RefSeq" id="WP_091531273.1">
    <property type="nucleotide sequence ID" value="NZ_LT629772.1"/>
</dbReference>
<evidence type="ECO:0008006" key="3">
    <source>
        <dbReference type="Google" id="ProtNLM"/>
    </source>
</evidence>
<proteinExistence type="predicted"/>
<dbReference type="EMBL" id="LT629772">
    <property type="protein sequence ID" value="SDT47333.1"/>
    <property type="molecule type" value="Genomic_DNA"/>
</dbReference>
<evidence type="ECO:0000313" key="1">
    <source>
        <dbReference type="EMBL" id="SDT47333.1"/>
    </source>
</evidence>
<sequence>MPEQSKSGASTAVSARASDAWITALSNLVAVRSPLSGPLAERLAGRAELTKTQRVRLERLRPWAGRITNPPPARDVPPGEISFGVLGYRAADYVAASRNIGDWVQTLAMMSHLVRRPDVRLTGQADLAKLFTGLQSSVPDDRRIDGPSSTVHLVEFNRDASSYDSLPSDTWAFVFGWYFKLPFGRHPEFPLNPRIIPIFLSFHVSRGDQLSDLAFDYLRAHAPIGCRDWFTVRLLRSRGIPAYFSGCVTTTVGSLFPPVAPDPSKPVAYVDVAAPADDDQTGDAVEVTNLINGLRDKPLAGSLTDAITRLNSYRNDYSRIVTSRLHTLLPSLACGLTVDWQPKDPDDRRFEGLAGPTAEPLGDMAARVSRIAKVALDAILAGKSKSDVYAVYRDEVAADLDATDKHLAADKKVAVSAAAGK</sequence>
<gene>
    <name evidence="1" type="ORF">SAMN04489812_6078</name>
</gene>
<dbReference type="Proteomes" id="UP000199103">
    <property type="component" value="Chromosome I"/>
</dbReference>
<keyword evidence="2" id="KW-1185">Reference proteome</keyword>
<dbReference type="STRING" id="630515.SAMN04489812_6078"/>
<accession>A0A1H2AN21</accession>
<protein>
    <recommendedName>
        <fullName evidence="3">Polysaccharide pyruvyl transferase</fullName>
    </recommendedName>
</protein>
<evidence type="ECO:0000313" key="2">
    <source>
        <dbReference type="Proteomes" id="UP000199103"/>
    </source>
</evidence>